<dbReference type="EMBL" id="JAIZPD010000022">
    <property type="protein sequence ID" value="KAH0957236.1"/>
    <property type="molecule type" value="Genomic_DNA"/>
</dbReference>
<name>A0A9P8MNH1_9HYPO</name>
<dbReference type="GeneID" id="68360913"/>
<evidence type="ECO:0000313" key="4">
    <source>
        <dbReference type="Proteomes" id="UP000824596"/>
    </source>
</evidence>
<proteinExistence type="predicted"/>
<sequence length="384" mass="40854">MASVLPTSTPTPTRAETSRSTITRKNAGPLTTAFGAPSRCFDRTLDSAVFGTLDQGGFDYAQDLSIFVTDFRSAHSICPSASFVPCLPHYSRYRKFQGRGIFFSPGLECPTSWRTVASATASNTSSNYLYINGIVVSTLLPDESAYVCCPIGFDYMVNIPPSPPVVYCTSAVSKFDAMHKQWSCSGNSTLEEMTGTDAGYVITLTSTLSGRTSIMPVSFMTVKLYAPTIQLNRRPHDVPASLTMTTTTGSQNGGPRGGSAQDSGQARATVPHGGAIAGIAVGAVGLMALLGVAVALLWNRRRKRHEADAAAAGWTKPELDGAARPDPRHGRSELEASERHELDAGTADQVFELQESRTGAGGGLPGNANETQTRRWSGLRFGRG</sequence>
<keyword evidence="4" id="KW-1185">Reference proteome</keyword>
<feature type="transmembrane region" description="Helical" evidence="2">
    <location>
        <begin position="275"/>
        <end position="298"/>
    </location>
</feature>
<comment type="caution">
    <text evidence="3">The sequence shown here is derived from an EMBL/GenBank/DDBJ whole genome shotgun (WGS) entry which is preliminary data.</text>
</comment>
<evidence type="ECO:0000256" key="1">
    <source>
        <dbReference type="SAM" id="MobiDB-lite"/>
    </source>
</evidence>
<feature type="compositionally biased region" description="Basic and acidic residues" evidence="1">
    <location>
        <begin position="317"/>
        <end position="343"/>
    </location>
</feature>
<feature type="compositionally biased region" description="Polar residues" evidence="1">
    <location>
        <begin position="1"/>
        <end position="24"/>
    </location>
</feature>
<keyword evidence="2" id="KW-0472">Membrane</keyword>
<dbReference type="OrthoDB" id="5429716at2759"/>
<keyword evidence="2" id="KW-1133">Transmembrane helix</keyword>
<gene>
    <name evidence="3" type="ORF">HRG_11785</name>
</gene>
<dbReference type="Proteomes" id="UP000824596">
    <property type="component" value="Unassembled WGS sequence"/>
</dbReference>
<feature type="region of interest" description="Disordered" evidence="1">
    <location>
        <begin position="307"/>
        <end position="384"/>
    </location>
</feature>
<dbReference type="CDD" id="cd12087">
    <property type="entry name" value="TM_EGFR-like"/>
    <property type="match status" value="1"/>
</dbReference>
<organism evidence="3 4">
    <name type="scientific">Hirsutella rhossiliensis</name>
    <dbReference type="NCBI Taxonomy" id="111463"/>
    <lineage>
        <taxon>Eukaryota</taxon>
        <taxon>Fungi</taxon>
        <taxon>Dikarya</taxon>
        <taxon>Ascomycota</taxon>
        <taxon>Pezizomycotina</taxon>
        <taxon>Sordariomycetes</taxon>
        <taxon>Hypocreomycetidae</taxon>
        <taxon>Hypocreales</taxon>
        <taxon>Ophiocordycipitaceae</taxon>
        <taxon>Hirsutella</taxon>
    </lineage>
</organism>
<feature type="region of interest" description="Disordered" evidence="1">
    <location>
        <begin position="239"/>
        <end position="268"/>
    </location>
</feature>
<evidence type="ECO:0000256" key="2">
    <source>
        <dbReference type="SAM" id="Phobius"/>
    </source>
</evidence>
<reference evidence="3" key="1">
    <citation type="submission" date="2021-09" db="EMBL/GenBank/DDBJ databases">
        <title>A high-quality genome of the endoparasitic fungus Hirsutella rhossiliensis with a comparison of Hirsutella genomes reveals transposable elements contributing to genome size variation.</title>
        <authorList>
            <person name="Lin R."/>
            <person name="Jiao Y."/>
            <person name="Sun X."/>
            <person name="Ling J."/>
            <person name="Xie B."/>
            <person name="Cheng X."/>
        </authorList>
    </citation>
    <scope>NUCLEOTIDE SEQUENCE</scope>
    <source>
        <strain evidence="3">HR02</strain>
    </source>
</reference>
<keyword evidence="2" id="KW-0812">Transmembrane</keyword>
<protein>
    <submittedName>
        <fullName evidence="3">Uncharacterized protein</fullName>
    </submittedName>
</protein>
<dbReference type="AlphaFoldDB" id="A0A9P8MNH1"/>
<feature type="region of interest" description="Disordered" evidence="1">
    <location>
        <begin position="1"/>
        <end position="30"/>
    </location>
</feature>
<accession>A0A9P8MNH1</accession>
<dbReference type="RefSeq" id="XP_044714750.1">
    <property type="nucleotide sequence ID" value="XM_044870255.1"/>
</dbReference>
<evidence type="ECO:0000313" key="3">
    <source>
        <dbReference type="EMBL" id="KAH0957236.1"/>
    </source>
</evidence>